<dbReference type="EMBL" id="JACHJS010000001">
    <property type="protein sequence ID" value="MBB4965508.1"/>
    <property type="molecule type" value="Genomic_DNA"/>
</dbReference>
<protein>
    <submittedName>
        <fullName evidence="2">Uncharacterized protein</fullName>
    </submittedName>
</protein>
<sequence>MTTATASLRTEGPEDDLGALVKWLRDEDGLRGRVSLAASSPGQGEMGAALDAVVVVLTGGTASVLVRSLFDYLKHRRTTSKVTLRVRGEHGRELDSFSPQSPCLDRTVSWSGGFASDSPETRLDGHVSRFLTLHCVVDHTGGRCCV</sequence>
<keyword evidence="1" id="KW-0472">Membrane</keyword>
<name>A0A7W7WWE5_9PSEU</name>
<gene>
    <name evidence="2" type="ORF">F4559_002867</name>
</gene>
<keyword evidence="1" id="KW-0812">Transmembrane</keyword>
<evidence type="ECO:0000313" key="2">
    <source>
        <dbReference type="EMBL" id="MBB4965508.1"/>
    </source>
</evidence>
<evidence type="ECO:0000313" key="3">
    <source>
        <dbReference type="Proteomes" id="UP000542674"/>
    </source>
</evidence>
<accession>A0A7W7WWE5</accession>
<keyword evidence="3" id="KW-1185">Reference proteome</keyword>
<proteinExistence type="predicted"/>
<evidence type="ECO:0000256" key="1">
    <source>
        <dbReference type="SAM" id="Phobius"/>
    </source>
</evidence>
<dbReference type="RefSeq" id="WP_184669078.1">
    <property type="nucleotide sequence ID" value="NZ_BAABAI010000044.1"/>
</dbReference>
<dbReference type="AlphaFoldDB" id="A0A7W7WWE5"/>
<comment type="caution">
    <text evidence="2">The sequence shown here is derived from an EMBL/GenBank/DDBJ whole genome shotgun (WGS) entry which is preliminary data.</text>
</comment>
<reference evidence="2 3" key="1">
    <citation type="submission" date="2020-08" db="EMBL/GenBank/DDBJ databases">
        <title>Sequencing the genomes of 1000 actinobacteria strains.</title>
        <authorList>
            <person name="Klenk H.-P."/>
        </authorList>
    </citation>
    <scope>NUCLEOTIDE SEQUENCE [LARGE SCALE GENOMIC DNA]</scope>
    <source>
        <strain evidence="2 3">DSM 45084</strain>
    </source>
</reference>
<dbReference type="InterPro" id="IPR045428">
    <property type="entry name" value="EACC1"/>
</dbReference>
<keyword evidence="1" id="KW-1133">Transmembrane helix</keyword>
<dbReference type="Proteomes" id="UP000542674">
    <property type="component" value="Unassembled WGS sequence"/>
</dbReference>
<organism evidence="2 3">
    <name type="scientific">Saccharothrix violaceirubra</name>
    <dbReference type="NCBI Taxonomy" id="413306"/>
    <lineage>
        <taxon>Bacteria</taxon>
        <taxon>Bacillati</taxon>
        <taxon>Actinomycetota</taxon>
        <taxon>Actinomycetes</taxon>
        <taxon>Pseudonocardiales</taxon>
        <taxon>Pseudonocardiaceae</taxon>
        <taxon>Saccharothrix</taxon>
    </lineage>
</organism>
<dbReference type="Pfam" id="PF19953">
    <property type="entry name" value="EACC1"/>
    <property type="match status" value="1"/>
</dbReference>
<feature type="transmembrane region" description="Helical" evidence="1">
    <location>
        <begin position="48"/>
        <end position="70"/>
    </location>
</feature>